<feature type="region of interest" description="Disordered" evidence="1">
    <location>
        <begin position="27"/>
        <end position="149"/>
    </location>
</feature>
<protein>
    <submittedName>
        <fullName evidence="2">Uncharacterized protein</fullName>
    </submittedName>
</protein>
<dbReference type="EMBL" id="LSRQ01001488">
    <property type="protein sequence ID" value="OAY77633.1"/>
    <property type="molecule type" value="Genomic_DNA"/>
</dbReference>
<accession>A0A199VKV1</accession>
<feature type="region of interest" description="Disordered" evidence="1">
    <location>
        <begin position="169"/>
        <end position="244"/>
    </location>
</feature>
<dbReference type="PANTHER" id="PTHR31365">
    <property type="entry name" value="EXPRESSED PROTEIN"/>
    <property type="match status" value="1"/>
</dbReference>
<evidence type="ECO:0000313" key="3">
    <source>
        <dbReference type="Proteomes" id="UP000092600"/>
    </source>
</evidence>
<dbReference type="AlphaFoldDB" id="A0A199VKV1"/>
<feature type="compositionally biased region" description="Basic and acidic residues" evidence="1">
    <location>
        <begin position="214"/>
        <end position="224"/>
    </location>
</feature>
<evidence type="ECO:0000313" key="2">
    <source>
        <dbReference type="EMBL" id="OAY77633.1"/>
    </source>
</evidence>
<comment type="caution">
    <text evidence="2">The sequence shown here is derived from an EMBL/GenBank/DDBJ whole genome shotgun (WGS) entry which is preliminary data.</text>
</comment>
<dbReference type="PANTHER" id="PTHR31365:SF4">
    <property type="entry name" value="OS05G0179800 PROTEIN"/>
    <property type="match status" value="1"/>
</dbReference>
<evidence type="ECO:0000256" key="1">
    <source>
        <dbReference type="SAM" id="MobiDB-lite"/>
    </source>
</evidence>
<feature type="compositionally biased region" description="Polar residues" evidence="1">
    <location>
        <begin position="80"/>
        <end position="95"/>
    </location>
</feature>
<proteinExistence type="predicted"/>
<sequence>MVGGGSRRDNGPLKIGTTNVYAALESLKKKKKSDKDSSKSKGSSKTPTKEPEKQVFWAPTPLNVTSWADVDDDDDYYATPTRQSRFGAPQTTKGATTLRRSEDDGLEIDEGDDDAEEEPEHEAEAAVPAEQEVSKATPAPLLVKDTERQLSKKELKKKGLAELDAVLAELGISTNDKNSTLKEGNAETKPVEQIDDGDKKDESKSAKKKKAKKEKSSKEAKEAQEQSDGAEINKITEEATGVELEEDAAAVDVKERIKKVASMKKKKSNKDTDSAAKAAAAEAAARSARLAAAKKKEKNHYNQQPVR</sequence>
<feature type="compositionally biased region" description="Acidic residues" evidence="1">
    <location>
        <begin position="104"/>
        <end position="121"/>
    </location>
</feature>
<gene>
    <name evidence="2" type="ORF">ACMD2_13456</name>
</gene>
<feature type="compositionally biased region" description="Polar residues" evidence="1">
    <location>
        <begin position="172"/>
        <end position="182"/>
    </location>
</feature>
<feature type="region of interest" description="Disordered" evidence="1">
    <location>
        <begin position="260"/>
        <end position="307"/>
    </location>
</feature>
<feature type="compositionally biased region" description="Basic and acidic residues" evidence="1">
    <location>
        <begin position="184"/>
        <end position="205"/>
    </location>
</feature>
<dbReference type="STRING" id="4615.A0A199VKV1"/>
<name>A0A199VKV1_ANACO</name>
<organism evidence="2 3">
    <name type="scientific">Ananas comosus</name>
    <name type="common">Pineapple</name>
    <name type="synonym">Ananas ananas</name>
    <dbReference type="NCBI Taxonomy" id="4615"/>
    <lineage>
        <taxon>Eukaryota</taxon>
        <taxon>Viridiplantae</taxon>
        <taxon>Streptophyta</taxon>
        <taxon>Embryophyta</taxon>
        <taxon>Tracheophyta</taxon>
        <taxon>Spermatophyta</taxon>
        <taxon>Magnoliopsida</taxon>
        <taxon>Liliopsida</taxon>
        <taxon>Poales</taxon>
        <taxon>Bromeliaceae</taxon>
        <taxon>Bromelioideae</taxon>
        <taxon>Ananas</taxon>
    </lineage>
</organism>
<reference evidence="2 3" key="1">
    <citation type="journal article" date="2016" name="DNA Res.">
        <title>The draft genome of MD-2 pineapple using hybrid error correction of long reads.</title>
        <authorList>
            <person name="Redwan R.M."/>
            <person name="Saidin A."/>
            <person name="Kumar S.V."/>
        </authorList>
    </citation>
    <scope>NUCLEOTIDE SEQUENCE [LARGE SCALE GENOMIC DNA]</scope>
    <source>
        <strain evidence="3">cv. MD2</strain>
        <tissue evidence="2">Leaf</tissue>
    </source>
</reference>
<dbReference type="Proteomes" id="UP000092600">
    <property type="component" value="Unassembled WGS sequence"/>
</dbReference>
<feature type="compositionally biased region" description="Low complexity" evidence="1">
    <location>
        <begin position="275"/>
        <end position="291"/>
    </location>
</feature>